<name>A0A4D9D5F5_9STRA</name>
<dbReference type="Gene3D" id="3.40.390.10">
    <property type="entry name" value="Collagenase (Catalytic Domain)"/>
    <property type="match status" value="1"/>
</dbReference>
<dbReference type="PANTHER" id="PTHR11804:SF79">
    <property type="entry name" value="MITOCHONDRIAL INTERMEDIATE PEPTIDASE"/>
    <property type="match status" value="1"/>
</dbReference>
<dbReference type="OrthoDB" id="17530at2759"/>
<dbReference type="InterPro" id="IPR029063">
    <property type="entry name" value="SAM-dependent_MTases_sf"/>
</dbReference>
<evidence type="ECO:0000256" key="2">
    <source>
        <dbReference type="ARBA" id="ARBA00006040"/>
    </source>
</evidence>
<dbReference type="InterPro" id="IPR024077">
    <property type="entry name" value="Neurolysin/TOP_dom2"/>
</dbReference>
<keyword evidence="15" id="KW-1185">Reference proteome</keyword>
<evidence type="ECO:0000256" key="10">
    <source>
        <dbReference type="RuleBase" id="RU003435"/>
    </source>
</evidence>
<reference evidence="14 15" key="1">
    <citation type="submission" date="2019-01" db="EMBL/GenBank/DDBJ databases">
        <title>Nuclear Genome Assembly of the Microalgal Biofuel strain Nannochloropsis salina CCMP1776.</title>
        <authorList>
            <person name="Hovde B."/>
        </authorList>
    </citation>
    <scope>NUCLEOTIDE SEQUENCE [LARGE SCALE GENOMIC DNA]</scope>
    <source>
        <strain evidence="14 15">CCMP1776</strain>
    </source>
</reference>
<sequence>MYHDDRREMYGLGRASVPYLFFNRLLLLLLYPPGASSFLFSSHPPPTHLPVTVTLAVGDAAPVVGPSPSPGVACRAPPRSKFLLLFKGGAADSGDQGTSLACLREAEFRGLAYRELQDLDAVAALRFEDALKTDLSLSGGRRKADKNEGKGGGCSSSSLVYVHGLPDDGKVMQAIVQSAVLVHAAYAVWACASAFSECADVATRMLLEDARLSSLRANASWAAESYVFSAKSGRRKDVALLPQKLYEMRHFLRQVPGPVDLKSPDVRLVLLEDGDAEAGARPHQVWLTREIARGSRGLTERLSLRRRPLRPDGGGGGLLLAAAQLGAQVTVGVDVNASIDIGRVADNFRVLGLRPPEDFLFGRADDPKVQAGLRRWGPFDVLVVDPPYGKREKGPVRAEGVIQEAIYTLYELASKDEILRVGGRLVFFLPMDPRWASRDIIPLLPTHPSLVIVSISRQPLNTRPVMSRASVYRRWRLLSVGDKYAPSIPTLGACFQYTLSPPARVRRRHHSIRASCVSKPFSTAAPFVIPATPGLFGVTGLRHPEDFLRLARESVSRCENLKHGLLTGRVPAGVDVIRDMDTISNTLCIAIDAAELARNVHSEEAWREAAEEAFAGLSGYIHELNTDVGLYQAVCSVVKDPHVAATLDEEESRTAQLLKAEFESSGIHLPDLERQEVRALLNEITSLETMFSNNLILGRRSFQVSKSDILAQIPSEVVQNVILPHQPPGQPPHLLTLTTDTAVANAVLRYARDGNLRRRMYQEVNTSPRENLEVLSRLIKSRDTLARKLGFPSYAHRFLADKMAKCPEEVDRFLRALAENVRAKAVKELEVLRRAKQEDEGGWGDSADFHSWDLSYYMGAVKSARHSASTDGKGVSAYLSLENCLRGLALLSQRLFGIELREVALDETEAWAPAESKLKKVVLLHPRHGQLGTIYLDLYPRQAKYTHHAQFTVRCGCLPAGASSYQLPVVALVCNFSPCDPAGPVLLTHAELEALFHEFGHALHSLLSRTRFQHVAGTRAPVDFVETPSHLLEYFVWDQRVLAQFAHHHQTGRPIPAELTAALRAAKREFSGLDTQIQVLYSLVDQKLFGPQPLAEDPTTSAVLASVQEKVMQMPHSEGAVWHARFGHLTGYGAGYYGYLYDRVFASHLWERLFVQDPWSREAGERLWKEMLVHGGGKDPCHILRDVLGEEPALDSFLAELEDEGEVEHRA</sequence>
<organism evidence="14 15">
    <name type="scientific">Nannochloropsis salina CCMP1776</name>
    <dbReference type="NCBI Taxonomy" id="1027361"/>
    <lineage>
        <taxon>Eukaryota</taxon>
        <taxon>Sar</taxon>
        <taxon>Stramenopiles</taxon>
        <taxon>Ochrophyta</taxon>
        <taxon>Eustigmatophyceae</taxon>
        <taxon>Eustigmatales</taxon>
        <taxon>Monodopsidaceae</taxon>
        <taxon>Microchloropsis</taxon>
        <taxon>Microchloropsis salina</taxon>
    </lineage>
</organism>
<dbReference type="AlphaFoldDB" id="A0A4D9D5F5"/>
<comment type="subcellular location">
    <subcellularLocation>
        <location evidence="1">Mitochondrion</location>
    </subcellularLocation>
</comment>
<evidence type="ECO:0000256" key="6">
    <source>
        <dbReference type="ARBA" id="ARBA00022833"/>
    </source>
</evidence>
<keyword evidence="11" id="KW-1133">Transmembrane helix</keyword>
<keyword evidence="3 10" id="KW-0645">Protease</keyword>
<keyword evidence="6 10" id="KW-0862">Zinc</keyword>
<dbReference type="GO" id="GO:0003676">
    <property type="term" value="F:nucleic acid binding"/>
    <property type="evidence" value="ECO:0007669"/>
    <property type="project" value="InterPro"/>
</dbReference>
<evidence type="ECO:0000313" key="15">
    <source>
        <dbReference type="Proteomes" id="UP000355283"/>
    </source>
</evidence>
<dbReference type="Gene3D" id="3.40.50.150">
    <property type="entry name" value="Vaccinia Virus protein VP39"/>
    <property type="match status" value="1"/>
</dbReference>
<dbReference type="GO" id="GO:0006508">
    <property type="term" value="P:proteolysis"/>
    <property type="evidence" value="ECO:0007669"/>
    <property type="project" value="UniProtKB-KW"/>
</dbReference>
<dbReference type="SUPFAM" id="SSF53335">
    <property type="entry name" value="S-adenosyl-L-methionine-dependent methyltransferases"/>
    <property type="match status" value="1"/>
</dbReference>
<dbReference type="Pfam" id="PF01432">
    <property type="entry name" value="Peptidase_M3"/>
    <property type="match status" value="1"/>
</dbReference>
<evidence type="ECO:0000313" key="14">
    <source>
        <dbReference type="EMBL" id="TFJ86224.1"/>
    </source>
</evidence>
<accession>A0A4D9D5F5</accession>
<dbReference type="GO" id="GO:0008168">
    <property type="term" value="F:methyltransferase activity"/>
    <property type="evidence" value="ECO:0007669"/>
    <property type="project" value="InterPro"/>
</dbReference>
<evidence type="ECO:0000259" key="12">
    <source>
        <dbReference type="Pfam" id="PF01432"/>
    </source>
</evidence>
<feature type="transmembrane region" description="Helical" evidence="11">
    <location>
        <begin position="21"/>
        <end position="40"/>
    </location>
</feature>
<gene>
    <name evidence="14" type="ORF">NSK_002432</name>
</gene>
<dbReference type="InterPro" id="IPR002052">
    <property type="entry name" value="DNA_methylase_N6_adenine_CS"/>
</dbReference>
<evidence type="ECO:0000256" key="4">
    <source>
        <dbReference type="ARBA" id="ARBA00022723"/>
    </source>
</evidence>
<evidence type="ECO:0000256" key="11">
    <source>
        <dbReference type="SAM" id="Phobius"/>
    </source>
</evidence>
<keyword evidence="8 10" id="KW-0482">Metalloprotease</keyword>
<dbReference type="InterPro" id="IPR033851">
    <property type="entry name" value="M3A_MIP"/>
</dbReference>
<dbReference type="SUPFAM" id="SSF55486">
    <property type="entry name" value="Metalloproteases ('zincins'), catalytic domain"/>
    <property type="match status" value="1"/>
</dbReference>
<dbReference type="InterPro" id="IPR045090">
    <property type="entry name" value="Pept_M3A_M3B"/>
</dbReference>
<dbReference type="Proteomes" id="UP000355283">
    <property type="component" value="Unassembled WGS sequence"/>
</dbReference>
<dbReference type="CDD" id="cd06457">
    <property type="entry name" value="M3A_MIP"/>
    <property type="match status" value="1"/>
</dbReference>
<evidence type="ECO:0000256" key="1">
    <source>
        <dbReference type="ARBA" id="ARBA00004173"/>
    </source>
</evidence>
<keyword evidence="11" id="KW-0472">Membrane</keyword>
<dbReference type="InterPro" id="IPR024079">
    <property type="entry name" value="MetalloPept_cat_dom_sf"/>
</dbReference>
<keyword evidence="7" id="KW-0809">Transit peptide</keyword>
<evidence type="ECO:0000259" key="13">
    <source>
        <dbReference type="Pfam" id="PF25904"/>
    </source>
</evidence>
<evidence type="ECO:0000256" key="9">
    <source>
        <dbReference type="ARBA" id="ARBA00023128"/>
    </source>
</evidence>
<comment type="caution">
    <text evidence="14">The sequence shown here is derived from an EMBL/GenBank/DDBJ whole genome shotgun (WGS) entry which is preliminary data.</text>
</comment>
<proteinExistence type="inferred from homology"/>
<dbReference type="PROSITE" id="PS00092">
    <property type="entry name" value="N6_MTASE"/>
    <property type="match status" value="1"/>
</dbReference>
<protein>
    <submittedName>
        <fullName evidence="14">Uncharacterized protein</fullName>
    </submittedName>
</protein>
<feature type="domain" description="Peptidase M3A/M3B catalytic" evidence="12">
    <location>
        <begin position="748"/>
        <end position="1201"/>
    </location>
</feature>
<keyword evidence="4 10" id="KW-0479">Metal-binding</keyword>
<comment type="cofactor">
    <cofactor evidence="10">
        <name>Zn(2+)</name>
        <dbReference type="ChEBI" id="CHEBI:29105"/>
    </cofactor>
    <text evidence="10">Binds 1 zinc ion.</text>
</comment>
<dbReference type="PANTHER" id="PTHR11804">
    <property type="entry name" value="PROTEASE M3 THIMET OLIGOPEPTIDASE-RELATED"/>
    <property type="match status" value="1"/>
</dbReference>
<dbReference type="Gene3D" id="1.10.1370.10">
    <property type="entry name" value="Neurolysin, domain 3"/>
    <property type="match status" value="1"/>
</dbReference>
<keyword evidence="11" id="KW-0812">Transmembrane</keyword>
<dbReference type="GO" id="GO:0004222">
    <property type="term" value="F:metalloendopeptidase activity"/>
    <property type="evidence" value="ECO:0007669"/>
    <property type="project" value="InterPro"/>
</dbReference>
<dbReference type="GO" id="GO:0006518">
    <property type="term" value="P:peptide metabolic process"/>
    <property type="evidence" value="ECO:0007669"/>
    <property type="project" value="TreeGrafter"/>
</dbReference>
<dbReference type="GO" id="GO:0046872">
    <property type="term" value="F:metal ion binding"/>
    <property type="evidence" value="ECO:0007669"/>
    <property type="project" value="UniProtKB-UniRule"/>
</dbReference>
<dbReference type="EMBL" id="SDOX01000009">
    <property type="protein sequence ID" value="TFJ86224.1"/>
    <property type="molecule type" value="Genomic_DNA"/>
</dbReference>
<keyword evidence="5 10" id="KW-0378">Hydrolase</keyword>
<dbReference type="Pfam" id="PF25904">
    <property type="entry name" value="Tmrp11_N"/>
    <property type="match status" value="1"/>
</dbReference>
<evidence type="ECO:0000256" key="3">
    <source>
        <dbReference type="ARBA" id="ARBA00022670"/>
    </source>
</evidence>
<evidence type="ECO:0000256" key="5">
    <source>
        <dbReference type="ARBA" id="ARBA00022801"/>
    </source>
</evidence>
<feature type="domain" description="tRNA (guanine(10)-N(2))-methyltransferase TRMT11 N-terminal" evidence="13">
    <location>
        <begin position="171"/>
        <end position="296"/>
    </location>
</feature>
<evidence type="ECO:0000256" key="7">
    <source>
        <dbReference type="ARBA" id="ARBA00022946"/>
    </source>
</evidence>
<comment type="similarity">
    <text evidence="2 10">Belongs to the peptidase M3 family.</text>
</comment>
<keyword evidence="9" id="KW-0496">Mitochondrion</keyword>
<dbReference type="InterPro" id="IPR001567">
    <property type="entry name" value="Pept_M3A_M3B_dom"/>
</dbReference>
<dbReference type="GO" id="GO:0005739">
    <property type="term" value="C:mitochondrion"/>
    <property type="evidence" value="ECO:0007669"/>
    <property type="project" value="UniProtKB-SubCell"/>
</dbReference>
<dbReference type="GO" id="GO:0032259">
    <property type="term" value="P:methylation"/>
    <property type="evidence" value="ECO:0007669"/>
    <property type="project" value="InterPro"/>
</dbReference>
<evidence type="ECO:0000256" key="8">
    <source>
        <dbReference type="ARBA" id="ARBA00023049"/>
    </source>
</evidence>
<dbReference type="InterPro" id="IPR059073">
    <property type="entry name" value="TRMT11_N"/>
</dbReference>